<sequence length="102" mass="11463">MPENVTAFYGPVLEWVREYAQAPAPHTQVTIDLAYFNTATSKVLLEFFGAMQDMADAGHDVGIRWYYNQNDLDMRDAAEDYAILLSTPVEVLPKDDEGTMKG</sequence>
<feature type="domain" description="SiaC family regulatory phosphoprotein" evidence="1">
    <location>
        <begin position="1"/>
        <end position="92"/>
    </location>
</feature>
<dbReference type="Proteomes" id="UP000054172">
    <property type="component" value="Unassembled WGS sequence"/>
</dbReference>
<reference evidence="2" key="1">
    <citation type="submission" date="2015-08" db="EMBL/GenBank/DDBJ databases">
        <title>Candidatus Bacteriodes Periocalifornicus.</title>
        <authorList>
            <person name="McLean J.S."/>
            <person name="Kelley S."/>
        </authorList>
    </citation>
    <scope>NUCLEOTIDE SEQUENCE [LARGE SCALE GENOMIC DNA]</scope>
    <source>
        <strain evidence="2">12B</strain>
    </source>
</reference>
<organism evidence="2 3">
    <name type="scientific">Candidatus [Bacteroides] periocalifornicus</name>
    <dbReference type="NCBI Taxonomy" id="1702214"/>
    <lineage>
        <taxon>Bacteria</taxon>
        <taxon>Pseudomonadati</taxon>
        <taxon>Bacteroidota</taxon>
    </lineage>
</organism>
<evidence type="ECO:0000259" key="1">
    <source>
        <dbReference type="Pfam" id="PF09345"/>
    </source>
</evidence>
<dbReference type="AlphaFoldDB" id="A0A0Q4B5N8"/>
<dbReference type="Pfam" id="PF09345">
    <property type="entry name" value="SiaC"/>
    <property type="match status" value="1"/>
</dbReference>
<dbReference type="PATRIC" id="fig|1702214.3.peg.1429"/>
<name>A0A0Q4B5N8_9BACT</name>
<protein>
    <recommendedName>
        <fullName evidence="1">SiaC family regulatory phosphoprotein domain-containing protein</fullName>
    </recommendedName>
</protein>
<comment type="caution">
    <text evidence="2">The sequence shown here is derived from an EMBL/GenBank/DDBJ whole genome shotgun (WGS) entry which is preliminary data.</text>
</comment>
<dbReference type="STRING" id="1702214.AL399_07860"/>
<evidence type="ECO:0000313" key="2">
    <source>
        <dbReference type="EMBL" id="KQM08336.1"/>
    </source>
</evidence>
<dbReference type="InterPro" id="IPR018530">
    <property type="entry name" value="SiaC"/>
</dbReference>
<dbReference type="EMBL" id="LIIK01000044">
    <property type="protein sequence ID" value="KQM08336.1"/>
    <property type="molecule type" value="Genomic_DNA"/>
</dbReference>
<gene>
    <name evidence="2" type="ORF">AL399_07860</name>
</gene>
<accession>A0A0Q4B5N8</accession>
<proteinExistence type="predicted"/>
<evidence type="ECO:0000313" key="3">
    <source>
        <dbReference type="Proteomes" id="UP000054172"/>
    </source>
</evidence>
<keyword evidence="3" id="KW-1185">Reference proteome</keyword>